<reference evidence="3" key="1">
    <citation type="journal article" date="2014" name="Genome Announc.">
        <title>Draft genome sequence of the plant-pathogenic soil fungus Rhizoctonia solani anastomosis group 3 strain Rhs1AP.</title>
        <authorList>
            <person name="Cubeta M.A."/>
            <person name="Thomas E."/>
            <person name="Dean R.A."/>
            <person name="Jabaji S."/>
            <person name="Neate S.M."/>
            <person name="Tavantzis S."/>
            <person name="Toda T."/>
            <person name="Vilgalys R."/>
            <person name="Bharathan N."/>
            <person name="Fedorova-Abrams N."/>
            <person name="Pakala S.B."/>
            <person name="Pakala S.M."/>
            <person name="Zafar N."/>
            <person name="Joardar V."/>
            <person name="Losada L."/>
            <person name="Nierman W.C."/>
        </authorList>
    </citation>
    <scope>NUCLEOTIDE SEQUENCE [LARGE SCALE GENOMIC DNA]</scope>
    <source>
        <strain evidence="3">AG-3</strain>
    </source>
</reference>
<dbReference type="PANTHER" id="PTHR19303:SF73">
    <property type="entry name" value="PROTEIN PDC2"/>
    <property type="match status" value="1"/>
</dbReference>
<sequence>MCRQGRHILLICDNCRAHTHNDNEYSNLHIEFLAPNLTAYIQPLDAGGIASFKAHYQREFVKLAIQRDDAGITNIYKINQRQAMELADTAWGAVSSETIANCWKHTGICPTSSLTDAEYVPPEPEDPEVIQRDLLCQIGLVDDGMRLDVHPDVYRMVDALSRDPPTEEPLTDEGLLQAAHIQT</sequence>
<evidence type="ECO:0000313" key="3">
    <source>
        <dbReference type="Proteomes" id="UP000030108"/>
    </source>
</evidence>
<dbReference type="InterPro" id="IPR050863">
    <property type="entry name" value="CenT-Element_Derived"/>
</dbReference>
<comment type="caution">
    <text evidence="2">The sequence shown here is derived from an EMBL/GenBank/DDBJ whole genome shotgun (WGS) entry which is preliminary data.</text>
</comment>
<name>X8J0X9_9AGAM</name>
<dbReference type="AlphaFoldDB" id="X8J0X9"/>
<dbReference type="EMBL" id="JATN01000322">
    <property type="protein sequence ID" value="EUC54941.1"/>
    <property type="molecule type" value="Genomic_DNA"/>
</dbReference>
<dbReference type="GO" id="GO:0003677">
    <property type="term" value="F:DNA binding"/>
    <property type="evidence" value="ECO:0007669"/>
    <property type="project" value="TreeGrafter"/>
</dbReference>
<gene>
    <name evidence="2" type="ORF">RSOL_078010</name>
</gene>
<protein>
    <submittedName>
        <fullName evidence="2">Tigger transposable element-derived protein</fullName>
    </submittedName>
</protein>
<accession>X8J0X9</accession>
<feature type="non-terminal residue" evidence="2">
    <location>
        <position position="183"/>
    </location>
</feature>
<dbReference type="OrthoDB" id="162969at2759"/>
<feature type="domain" description="DDE-1" evidence="1">
    <location>
        <begin position="3"/>
        <end position="103"/>
    </location>
</feature>
<dbReference type="GO" id="GO:0005634">
    <property type="term" value="C:nucleus"/>
    <property type="evidence" value="ECO:0007669"/>
    <property type="project" value="TreeGrafter"/>
</dbReference>
<dbReference type="InterPro" id="IPR004875">
    <property type="entry name" value="DDE_SF_endonuclease_dom"/>
</dbReference>
<dbReference type="Pfam" id="PF03184">
    <property type="entry name" value="DDE_1"/>
    <property type="match status" value="1"/>
</dbReference>
<dbReference type="Proteomes" id="UP000030108">
    <property type="component" value="Unassembled WGS sequence"/>
</dbReference>
<organism evidence="2 3">
    <name type="scientific">Rhizoctonia solani AG-3 Rhs1AP</name>
    <dbReference type="NCBI Taxonomy" id="1086054"/>
    <lineage>
        <taxon>Eukaryota</taxon>
        <taxon>Fungi</taxon>
        <taxon>Dikarya</taxon>
        <taxon>Basidiomycota</taxon>
        <taxon>Agaricomycotina</taxon>
        <taxon>Agaricomycetes</taxon>
        <taxon>Cantharellales</taxon>
        <taxon>Ceratobasidiaceae</taxon>
        <taxon>Rhizoctonia</taxon>
    </lineage>
</organism>
<proteinExistence type="predicted"/>
<dbReference type="PANTHER" id="PTHR19303">
    <property type="entry name" value="TRANSPOSON"/>
    <property type="match status" value="1"/>
</dbReference>
<evidence type="ECO:0000313" key="2">
    <source>
        <dbReference type="EMBL" id="EUC54941.1"/>
    </source>
</evidence>
<evidence type="ECO:0000259" key="1">
    <source>
        <dbReference type="Pfam" id="PF03184"/>
    </source>
</evidence>